<gene>
    <name evidence="5" type="ORF">Tci_015153</name>
</gene>
<dbReference type="InterPro" id="IPR054722">
    <property type="entry name" value="PolX-like_BBD"/>
</dbReference>
<evidence type="ECO:0000313" key="5">
    <source>
        <dbReference type="EMBL" id="GEU43175.1"/>
    </source>
</evidence>
<dbReference type="EMBL" id="BKCJ010001672">
    <property type="protein sequence ID" value="GEU43175.1"/>
    <property type="molecule type" value="Genomic_DNA"/>
</dbReference>
<dbReference type="Pfam" id="PF22936">
    <property type="entry name" value="Pol_BBD"/>
    <property type="match status" value="1"/>
</dbReference>
<feature type="compositionally biased region" description="Basic and acidic residues" evidence="2">
    <location>
        <begin position="543"/>
        <end position="560"/>
    </location>
</feature>
<feature type="coiled-coil region" evidence="1">
    <location>
        <begin position="138"/>
        <end position="169"/>
    </location>
</feature>
<comment type="caution">
    <text evidence="5">The sequence shown here is derived from an EMBL/GenBank/DDBJ whole genome shotgun (WGS) entry which is preliminary data.</text>
</comment>
<evidence type="ECO:0000259" key="3">
    <source>
        <dbReference type="Pfam" id="PF07727"/>
    </source>
</evidence>
<proteinExistence type="predicted"/>
<keyword evidence="5" id="KW-0695">RNA-directed DNA polymerase</keyword>
<feature type="domain" description="Retrovirus-related Pol polyprotein from transposon TNT 1-94-like beta-barrel" evidence="4">
    <location>
        <begin position="341"/>
        <end position="400"/>
    </location>
</feature>
<dbReference type="Pfam" id="PF07727">
    <property type="entry name" value="RVT_2"/>
    <property type="match status" value="1"/>
</dbReference>
<evidence type="ECO:0000256" key="1">
    <source>
        <dbReference type="SAM" id="Coils"/>
    </source>
</evidence>
<feature type="compositionally biased region" description="Polar residues" evidence="2">
    <location>
        <begin position="561"/>
        <end position="571"/>
    </location>
</feature>
<keyword evidence="5" id="KW-0808">Transferase</keyword>
<keyword evidence="5" id="KW-0548">Nucleotidyltransferase</keyword>
<evidence type="ECO:0000259" key="4">
    <source>
        <dbReference type="Pfam" id="PF22936"/>
    </source>
</evidence>
<protein>
    <submittedName>
        <fullName evidence="5">Ribonuclease H-like domain, reverse transcriptase, RNA-dependent DNA polymerase</fullName>
    </submittedName>
</protein>
<reference evidence="5" key="1">
    <citation type="journal article" date="2019" name="Sci. Rep.">
        <title>Draft genome of Tanacetum cinerariifolium, the natural source of mosquito coil.</title>
        <authorList>
            <person name="Yamashiro T."/>
            <person name="Shiraishi A."/>
            <person name="Satake H."/>
            <person name="Nakayama K."/>
        </authorList>
    </citation>
    <scope>NUCLEOTIDE SEQUENCE</scope>
</reference>
<dbReference type="PANTHER" id="PTHR11439:SF483">
    <property type="entry name" value="PEPTIDE SYNTHASE GLIP-LIKE, PUTATIVE (AFU_ORTHOLOGUE AFUA_3G12920)-RELATED"/>
    <property type="match status" value="1"/>
</dbReference>
<feature type="domain" description="Reverse transcriptase Ty1/copia-type" evidence="3">
    <location>
        <begin position="628"/>
        <end position="682"/>
    </location>
</feature>
<accession>A0A6L2K520</accession>
<feature type="region of interest" description="Disordered" evidence="2">
    <location>
        <begin position="541"/>
        <end position="573"/>
    </location>
</feature>
<dbReference type="GO" id="GO:0003964">
    <property type="term" value="F:RNA-directed DNA polymerase activity"/>
    <property type="evidence" value="ECO:0007669"/>
    <property type="project" value="UniProtKB-KW"/>
</dbReference>
<feature type="coiled-coil region" evidence="1">
    <location>
        <begin position="1338"/>
        <end position="1393"/>
    </location>
</feature>
<keyword evidence="1" id="KW-0175">Coiled coil</keyword>
<name>A0A6L2K520_TANCI</name>
<feature type="coiled-coil region" evidence="1">
    <location>
        <begin position="22"/>
        <end position="53"/>
    </location>
</feature>
<dbReference type="PANTHER" id="PTHR11439">
    <property type="entry name" value="GAG-POL-RELATED RETROTRANSPOSON"/>
    <property type="match status" value="1"/>
</dbReference>
<sequence>MKARVTLLMALLNKDQLKFHSYQDEKLLMEAIKKRLQKLISQLEIQGEVIEQEDNNLKLLRSILSEWKTHALIWRNKAEIETISLDDLYNNLKIYKPELTGSLSESQNPKKVAFVSSNSTNSISSTNKADNTAYGVSIAHTQEKAEKERDELKLTLEKYQNSSKSLNTLLESQVSDKDKTRLGYKAASLAIENFVNSSKMIENRENVMSISDKGYHVVPLPYTGNYIPPKPDLMFIYEQVESESVDVVSTISYIAVKTVESKVESVDVKNKGVCSTIETKHVKKNSFSPPIIKDWISDDESEVEFDPKVEDKNVRPSIEKINFVKTARETEEKKEYKEKGVIDSGCSRHMTGNKCYLTDYEDYDGGFVSFGDVKGRISRKGKIKTGTLDFKDVYFCKELKVPRKDNIYSVDLKSVVPTGDLTCLFAKATINESNLWQRRLRHINYKTMNKLMRGTLALVIKPHNKTPYELIHERPPLINFMKPFGCPITILNIRDYLGKFNEKADEGFFVWYSVVSQAEKKKEPEQEYIRIPICTTDPLISHGPKDNAVDTRKKATKVDESQVSDNGGQDDQVTRSELEGLLQQEMQTEYINSTNSVNTISSPVSTAGPSFVNAISPSPINVAGTPAKHEVYVCQPPGFEDPNFPDTVYKVEKALYGLHQASRACQDKYVADILKKFDFTTVKKASTPMKPNKALFKDAEAEDVDVHLCRSMIGSLMYLKASRPDITFVVLLVQGLWYSRDSSYDLEAYFDSDYAGASLDRKSTTGGCKFLGKRMMIEKMGDALWINLQLKLVTRHLILLGKGVGKKIERAATTASSLKAEQDSGNINKTQSLAILNEPLPHGTGSGSVSRCQVTIWGVQKLKLEKPSESEGFEQIIDFLNAKPIRYALTMNPTVYALCVKQFWTISKVKKVNGQEQIQTLVDKQKVIITEESIRHDLKFDNAEGTACLSNDTVFEELARMGAKTSAWNKFSSTMASAIICLANNQKFNFSKYIFDHMVKHLEAGVKFLMFLRFLQVILDKQVERMAKHKEIYVISSHTKKIFANMRRQGQGFFGNVTSLFETMMVNAQEEKKIKPKRKQRQATEVHSPSSKIPVEESILTLYNDLLPSGKDSIQLNELIIICTTLQQQVLNLEEAKIAQAKDIAKLKKRVKKLEKRRKLGPAGLRRLKKGRSIEDIDQNAKIALVDKAQGKMHDANMFRVDYLEGNEVFVDVREQIVEKEVSTANLVTTAGEVVTDASVKDSAAPTTETTADVDDELTLAKTLIAIKAAKPKVISTVITTPRAKGIVFHEQVQAHKPTLSSSKDKGKAKMIEPEKPLKKKDQIALDEEVETKLEAKMRTEMEEEERVAREKDEANRAVIEEWDDVQATIDANRQLAEQIQAQEREQLSIEEISKLLAELIKSRRKYFATKRAEEIRNKPPIKIPPVLEGSSDLYLTLTTL</sequence>
<dbReference type="InterPro" id="IPR013103">
    <property type="entry name" value="RVT_2"/>
</dbReference>
<organism evidence="5">
    <name type="scientific">Tanacetum cinerariifolium</name>
    <name type="common">Dalmatian daisy</name>
    <name type="synonym">Chrysanthemum cinerariifolium</name>
    <dbReference type="NCBI Taxonomy" id="118510"/>
    <lineage>
        <taxon>Eukaryota</taxon>
        <taxon>Viridiplantae</taxon>
        <taxon>Streptophyta</taxon>
        <taxon>Embryophyta</taxon>
        <taxon>Tracheophyta</taxon>
        <taxon>Spermatophyta</taxon>
        <taxon>Magnoliopsida</taxon>
        <taxon>eudicotyledons</taxon>
        <taxon>Gunneridae</taxon>
        <taxon>Pentapetalae</taxon>
        <taxon>asterids</taxon>
        <taxon>campanulids</taxon>
        <taxon>Asterales</taxon>
        <taxon>Asteraceae</taxon>
        <taxon>Asteroideae</taxon>
        <taxon>Anthemideae</taxon>
        <taxon>Anthemidinae</taxon>
        <taxon>Tanacetum</taxon>
    </lineage>
</organism>
<evidence type="ECO:0000256" key="2">
    <source>
        <dbReference type="SAM" id="MobiDB-lite"/>
    </source>
</evidence>